<dbReference type="SUPFAM" id="SSF48163">
    <property type="entry name" value="An anticodon-binding domain of class I aminoacyl-tRNA synthetases"/>
    <property type="match status" value="1"/>
</dbReference>
<dbReference type="InterPro" id="IPR001412">
    <property type="entry name" value="aa-tRNA-synth_I_CS"/>
</dbReference>
<dbReference type="GO" id="GO:0006424">
    <property type="term" value="P:glutamyl-tRNA aminoacylation"/>
    <property type="evidence" value="ECO:0007669"/>
    <property type="project" value="UniProtKB-UniRule"/>
</dbReference>
<feature type="binding site" evidence="7">
    <location>
        <position position="172"/>
    </location>
    <ligand>
        <name>Zn(2+)</name>
        <dbReference type="ChEBI" id="CHEBI:29105"/>
    </ligand>
</feature>
<evidence type="ECO:0000256" key="3">
    <source>
        <dbReference type="ARBA" id="ARBA00022741"/>
    </source>
</evidence>
<keyword evidence="7" id="KW-0862">Zinc</keyword>
<comment type="function">
    <text evidence="7">Catalyzes the attachment of glutamate to tRNA(Glu) in a two-step reaction: glutamate is first activated by ATP to form Glu-AMP and then transferred to the acceptor end of tRNA(Glu).</text>
</comment>
<organism evidence="10 11">
    <name type="scientific">Monoglobus pectinilyticus</name>
    <dbReference type="NCBI Taxonomy" id="1981510"/>
    <lineage>
        <taxon>Bacteria</taxon>
        <taxon>Bacillati</taxon>
        <taxon>Bacillota</taxon>
        <taxon>Clostridia</taxon>
        <taxon>Monoglobales</taxon>
        <taxon>Monoglobaceae</taxon>
        <taxon>Monoglobus</taxon>
    </lineage>
</organism>
<name>A0A2K9P3U9_9FIRM</name>
<dbReference type="PRINTS" id="PR00987">
    <property type="entry name" value="TRNASYNTHGLU"/>
</dbReference>
<dbReference type="InterPro" id="IPR014729">
    <property type="entry name" value="Rossmann-like_a/b/a_fold"/>
</dbReference>
<reference evidence="10 11" key="1">
    <citation type="submission" date="2017-04" db="EMBL/GenBank/DDBJ databases">
        <title>Monoglobus pectinilyticus 14 draft genome.</title>
        <authorList>
            <person name="Kim C."/>
            <person name="Rosendale D.I."/>
            <person name="Kelly W.J."/>
            <person name="Tannock G.W."/>
            <person name="Patchett M.L."/>
            <person name="Jordens J.Z."/>
        </authorList>
    </citation>
    <scope>NUCLEOTIDE SEQUENCE [LARGE SCALE GENOMIC DNA]</scope>
    <source>
        <strain evidence="10 11">14</strain>
    </source>
</reference>
<dbReference type="GO" id="GO:0005829">
    <property type="term" value="C:cytosol"/>
    <property type="evidence" value="ECO:0007669"/>
    <property type="project" value="TreeGrafter"/>
</dbReference>
<dbReference type="Gene3D" id="1.10.10.350">
    <property type="match status" value="1"/>
</dbReference>
<protein>
    <recommendedName>
        <fullName evidence="7">Glutamate--tRNA ligase</fullName>
        <ecNumber evidence="7">6.1.1.17</ecNumber>
    </recommendedName>
    <alternativeName>
        <fullName evidence="7">Glutamyl-tRNA synthetase</fullName>
        <shortName evidence="7">GluRS</shortName>
    </alternativeName>
</protein>
<dbReference type="InterPro" id="IPR020058">
    <property type="entry name" value="Glu/Gln-tRNA-synth_Ib_cat-dom"/>
</dbReference>
<dbReference type="GO" id="GO:0005524">
    <property type="term" value="F:ATP binding"/>
    <property type="evidence" value="ECO:0007669"/>
    <property type="project" value="UniProtKB-UniRule"/>
</dbReference>
<dbReference type="InterPro" id="IPR020751">
    <property type="entry name" value="aa-tRNA-synth_I_codon-bd_sub2"/>
</dbReference>
<dbReference type="SUPFAM" id="SSF52374">
    <property type="entry name" value="Nucleotidylyl transferase"/>
    <property type="match status" value="1"/>
</dbReference>
<evidence type="ECO:0000256" key="5">
    <source>
        <dbReference type="ARBA" id="ARBA00022917"/>
    </source>
</evidence>
<dbReference type="KEGG" id="mpec:B9O19_01348"/>
<keyword evidence="7" id="KW-0479">Metal-binding</keyword>
<dbReference type="GO" id="GO:0004818">
    <property type="term" value="F:glutamate-tRNA ligase activity"/>
    <property type="evidence" value="ECO:0007669"/>
    <property type="project" value="UniProtKB-UniRule"/>
</dbReference>
<sequence>MNKNEQLAELLFGGIDKTPEYYEEKYPKRSLPEGAPVTRIGPSPTGFVHLGNLYNAIIGERLAHQNGGTFFLRIEDTDAKREVEGAVELVISAMDFFGIHFDEGASVDGDNGAYGPYRQRLRKEVYQCYAKELVKKGLAYPCFCSEDDLSKMREEQISDKLNFGYYGKWAKCRDLSIDDIKKRIENGDKYVLRFKSNGDENNHVEVYDGIRGMLNVSENYQDFVLLKSDGIPTYHFAHVIDDHLMRTTHVVRGEEWLSTLPIHVQLFDALGFDRPVYCHTAVLMKMDGDTKRKLSKRKDPELGLEYYRSEGYAPRAVWEYLMTVLNSNFEEWRLENPDAPIDDFKFSLDKMSNSGALFDIMKFEDVSREVLLRTPANKIYDEFSDWLKEYDPEFYKLFTRDKNYSEKIIDVGRNGNRPRKDLTSWKQARDFFSFYFPETFKVEDEFPERVSKEDRYKILKQYLTSFNIKDDNSEWFQKIRDITESMGYAVKPKDFKKNPDMYKGSVSDVSGVIRVAITGRTNSPDLWEICQIIGEDEMTRRINLAIAG</sequence>
<dbReference type="InterPro" id="IPR045462">
    <property type="entry name" value="aa-tRNA-synth_I_cd-bd"/>
</dbReference>
<feature type="short sequence motif" description="'KMSKS' region" evidence="7">
    <location>
        <begin position="293"/>
        <end position="297"/>
    </location>
</feature>
<dbReference type="InterPro" id="IPR008925">
    <property type="entry name" value="aa_tRNA-synth_I_cd-bd_sf"/>
</dbReference>
<evidence type="ECO:0000313" key="11">
    <source>
        <dbReference type="Proteomes" id="UP000235589"/>
    </source>
</evidence>
<dbReference type="GO" id="GO:0008270">
    <property type="term" value="F:zinc ion binding"/>
    <property type="evidence" value="ECO:0007669"/>
    <property type="project" value="UniProtKB-UniRule"/>
</dbReference>
<dbReference type="PANTHER" id="PTHR43311">
    <property type="entry name" value="GLUTAMATE--TRNA LIGASE"/>
    <property type="match status" value="1"/>
</dbReference>
<dbReference type="Gene3D" id="3.40.50.620">
    <property type="entry name" value="HUPs"/>
    <property type="match status" value="1"/>
</dbReference>
<comment type="cofactor">
    <cofactor evidence="7">
        <name>Zn(2+)</name>
        <dbReference type="ChEBI" id="CHEBI:29105"/>
    </cofactor>
    <text evidence="7">Binds 1 zinc ion per subunit.</text>
</comment>
<dbReference type="GO" id="GO:0000049">
    <property type="term" value="F:tRNA binding"/>
    <property type="evidence" value="ECO:0007669"/>
    <property type="project" value="InterPro"/>
</dbReference>
<feature type="binding site" evidence="7">
    <location>
        <position position="174"/>
    </location>
    <ligand>
        <name>Zn(2+)</name>
        <dbReference type="ChEBI" id="CHEBI:29105"/>
    </ligand>
</feature>
<evidence type="ECO:0000259" key="9">
    <source>
        <dbReference type="Pfam" id="PF19269"/>
    </source>
</evidence>
<comment type="subcellular location">
    <subcellularLocation>
        <location evidence="7">Cytoplasm</location>
    </subcellularLocation>
</comment>
<dbReference type="InterPro" id="IPR049940">
    <property type="entry name" value="GluQ/Sye"/>
</dbReference>
<evidence type="ECO:0000256" key="4">
    <source>
        <dbReference type="ARBA" id="ARBA00022840"/>
    </source>
</evidence>
<evidence type="ECO:0000256" key="2">
    <source>
        <dbReference type="ARBA" id="ARBA00022598"/>
    </source>
</evidence>
<dbReference type="GeneID" id="98062747"/>
<proteinExistence type="inferred from homology"/>
<keyword evidence="6 7" id="KW-0030">Aminoacyl-tRNA synthetase</keyword>
<dbReference type="PROSITE" id="PS00178">
    <property type="entry name" value="AA_TRNA_LIGASE_I"/>
    <property type="match status" value="1"/>
</dbReference>
<keyword evidence="7" id="KW-0963">Cytoplasm</keyword>
<evidence type="ECO:0000259" key="8">
    <source>
        <dbReference type="Pfam" id="PF00749"/>
    </source>
</evidence>
<dbReference type="Pfam" id="PF00749">
    <property type="entry name" value="tRNA-synt_1c"/>
    <property type="match status" value="1"/>
</dbReference>
<keyword evidence="5 7" id="KW-0648">Protein biosynthesis</keyword>
<evidence type="ECO:0000313" key="10">
    <source>
        <dbReference type="EMBL" id="AUO19509.1"/>
    </source>
</evidence>
<dbReference type="InterPro" id="IPR000924">
    <property type="entry name" value="Glu/Gln-tRNA-synth"/>
</dbReference>
<dbReference type="PANTHER" id="PTHR43311:SF2">
    <property type="entry name" value="GLUTAMATE--TRNA LIGASE, MITOCHONDRIAL-RELATED"/>
    <property type="match status" value="1"/>
</dbReference>
<comment type="subunit">
    <text evidence="7">Monomer.</text>
</comment>
<feature type="binding site" evidence="7">
    <location>
        <position position="144"/>
    </location>
    <ligand>
        <name>Zn(2+)</name>
        <dbReference type="ChEBI" id="CHEBI:29105"/>
    </ligand>
</feature>
<feature type="short sequence motif" description="'HIGH' region" evidence="7">
    <location>
        <begin position="42"/>
        <end position="52"/>
    </location>
</feature>
<keyword evidence="2 7" id="KW-0436">Ligase</keyword>
<feature type="binding site" evidence="7">
    <location>
        <position position="142"/>
    </location>
    <ligand>
        <name>Zn(2+)</name>
        <dbReference type="ChEBI" id="CHEBI:29105"/>
    </ligand>
</feature>
<dbReference type="Pfam" id="PF19269">
    <property type="entry name" value="Anticodon_2"/>
    <property type="match status" value="1"/>
</dbReference>
<keyword evidence="4 7" id="KW-0067">ATP-binding</keyword>
<feature type="domain" description="Glutamyl/glutaminyl-tRNA synthetase class Ib catalytic" evidence="8">
    <location>
        <begin position="37"/>
        <end position="323"/>
    </location>
</feature>
<dbReference type="EMBL" id="CP020991">
    <property type="protein sequence ID" value="AUO19509.1"/>
    <property type="molecule type" value="Genomic_DNA"/>
</dbReference>
<evidence type="ECO:0000256" key="7">
    <source>
        <dbReference type="HAMAP-Rule" id="MF_00022"/>
    </source>
</evidence>
<dbReference type="InterPro" id="IPR004527">
    <property type="entry name" value="Glu-tRNA-ligase_bac/mito"/>
</dbReference>
<evidence type="ECO:0000256" key="6">
    <source>
        <dbReference type="ARBA" id="ARBA00023146"/>
    </source>
</evidence>
<keyword evidence="11" id="KW-1185">Reference proteome</keyword>
<accession>A0A2K9P3U9</accession>
<keyword evidence="3 7" id="KW-0547">Nucleotide-binding</keyword>
<dbReference type="NCBIfam" id="TIGR00464">
    <property type="entry name" value="gltX_bact"/>
    <property type="match status" value="1"/>
</dbReference>
<comment type="catalytic activity">
    <reaction evidence="7">
        <text>tRNA(Glu) + L-glutamate + ATP = L-glutamyl-tRNA(Glu) + AMP + diphosphate</text>
        <dbReference type="Rhea" id="RHEA:23540"/>
        <dbReference type="Rhea" id="RHEA-COMP:9663"/>
        <dbReference type="Rhea" id="RHEA-COMP:9680"/>
        <dbReference type="ChEBI" id="CHEBI:29985"/>
        <dbReference type="ChEBI" id="CHEBI:30616"/>
        <dbReference type="ChEBI" id="CHEBI:33019"/>
        <dbReference type="ChEBI" id="CHEBI:78442"/>
        <dbReference type="ChEBI" id="CHEBI:78520"/>
        <dbReference type="ChEBI" id="CHEBI:456215"/>
        <dbReference type="EC" id="6.1.1.17"/>
    </reaction>
</comment>
<feature type="domain" description="Aminoacyl-tRNA synthetase class I anticodon-binding" evidence="9">
    <location>
        <begin position="509"/>
        <end position="546"/>
    </location>
</feature>
<dbReference type="Proteomes" id="UP000235589">
    <property type="component" value="Chromosome"/>
</dbReference>
<dbReference type="HAMAP" id="MF_00022">
    <property type="entry name" value="Glu_tRNA_synth_type1"/>
    <property type="match status" value="1"/>
</dbReference>
<comment type="similarity">
    <text evidence="1 7">Belongs to the class-I aminoacyl-tRNA synthetase family. Glutamate--tRNA ligase type 1 subfamily.</text>
</comment>
<gene>
    <name evidence="7" type="primary">gltX</name>
    <name evidence="10" type="ORF">B9O19_01348</name>
</gene>
<dbReference type="RefSeq" id="WP_102365711.1">
    <property type="nucleotide sequence ID" value="NZ_CP020991.1"/>
</dbReference>
<dbReference type="AlphaFoldDB" id="A0A2K9P3U9"/>
<feature type="binding site" evidence="7">
    <location>
        <position position="296"/>
    </location>
    <ligand>
        <name>ATP</name>
        <dbReference type="ChEBI" id="CHEBI:30616"/>
    </ligand>
</feature>
<evidence type="ECO:0000256" key="1">
    <source>
        <dbReference type="ARBA" id="ARBA00007894"/>
    </source>
</evidence>
<dbReference type="EC" id="6.1.1.17" evidence="7"/>
<dbReference type="OrthoDB" id="9807503at2"/>